<keyword evidence="1" id="KW-0472">Membrane</keyword>
<protein>
    <submittedName>
        <fullName evidence="2">Uncharacterized protein</fullName>
    </submittedName>
</protein>
<dbReference type="EMBL" id="FR872582">
    <property type="protein sequence ID" value="CCB87974.1"/>
    <property type="molecule type" value="Genomic_DNA"/>
</dbReference>
<evidence type="ECO:0000313" key="3">
    <source>
        <dbReference type="Proteomes" id="UP000000496"/>
    </source>
</evidence>
<gene>
    <name evidence="2" type="ordered locus">SNE_A00960</name>
</gene>
<feature type="transmembrane region" description="Helical" evidence="1">
    <location>
        <begin position="20"/>
        <end position="39"/>
    </location>
</feature>
<dbReference type="RefSeq" id="WP_013942441.1">
    <property type="nucleotide sequence ID" value="NC_015713.1"/>
</dbReference>
<dbReference type="HOGENOM" id="CLU_1137429_0_0_0"/>
<keyword evidence="1" id="KW-0812">Transmembrane</keyword>
<dbReference type="KEGG" id="sng:SNE_A00960"/>
<keyword evidence="3" id="KW-1185">Reference proteome</keyword>
<organism evidence="2 3">
    <name type="scientific">Simkania negevensis (strain ATCC VR-1471 / DSM 27360 / Z)</name>
    <dbReference type="NCBI Taxonomy" id="331113"/>
    <lineage>
        <taxon>Bacteria</taxon>
        <taxon>Pseudomonadati</taxon>
        <taxon>Chlamydiota</taxon>
        <taxon>Chlamydiia</taxon>
        <taxon>Parachlamydiales</taxon>
        <taxon>Simkaniaceae</taxon>
        <taxon>Simkania</taxon>
    </lineage>
</organism>
<evidence type="ECO:0000256" key="1">
    <source>
        <dbReference type="SAM" id="Phobius"/>
    </source>
</evidence>
<proteinExistence type="predicted"/>
<dbReference type="Proteomes" id="UP000000496">
    <property type="component" value="Chromosome gsn.131"/>
</dbReference>
<name>F8L592_SIMNZ</name>
<dbReference type="OrthoDB" id="21629at2"/>
<dbReference type="AlphaFoldDB" id="F8L592"/>
<accession>F8L592</accession>
<evidence type="ECO:0000313" key="2">
    <source>
        <dbReference type="EMBL" id="CCB87974.1"/>
    </source>
</evidence>
<keyword evidence="1" id="KW-1133">Transmembrane helix</keyword>
<reference evidence="2 3" key="2">
    <citation type="journal article" date="2011" name="Mol. Biol. Evol.">
        <title>Unity in variety--the pan-genome of the Chlamydiae.</title>
        <authorList>
            <person name="Collingro A."/>
            <person name="Tischler P."/>
            <person name="Weinmaier T."/>
            <person name="Penz T."/>
            <person name="Heinz E."/>
            <person name="Brunham R.C."/>
            <person name="Read T.D."/>
            <person name="Bavoil P.M."/>
            <person name="Sachse K."/>
            <person name="Kahane S."/>
            <person name="Friedman M.G."/>
            <person name="Rattei T."/>
            <person name="Myers G.S."/>
            <person name="Horn M."/>
        </authorList>
    </citation>
    <scope>NUCLEOTIDE SEQUENCE [LARGE SCALE GENOMIC DNA]</scope>
    <source>
        <strain evidence="3">ATCC VR-1471 / Z</strain>
    </source>
</reference>
<reference key="1">
    <citation type="journal article" date="2011" name="Mol. Biol. Evol.">
        <title>Unity in variety -- the pan-genome of the Chlamydiae.</title>
        <authorList>
            <person name="Collingro A."/>
            <person name="Tischler P."/>
            <person name="Weinmaier T."/>
            <person name="Penz T."/>
            <person name="Heinz E."/>
            <person name="Brunham R.C."/>
            <person name="Read T.D."/>
            <person name="Bavoil P.M."/>
            <person name="Sachse K."/>
            <person name="Kahane S."/>
            <person name="Friedman M.G."/>
            <person name="Rattei T."/>
            <person name="Myers G.S.A."/>
            <person name="Horn M."/>
        </authorList>
    </citation>
    <scope>NUCLEOTIDE SEQUENCE</scope>
    <source>
        <strain>Z</strain>
    </source>
</reference>
<sequence>METLEPSIPLRMRIAPYKNSIFVGVLALLLVMVFVIKLGNKTHKNEADFVSATNAFVKWEQVLDTNNDELRNLATIMKKHPELNAEYEAKLAQDFIAMQESNKAREFGSSVIQRTNQPYYSDYAKASLLVSEGKFLEALEQALYLKKQMLEDEAFWTKSQGVKNYGSGLFAFNLMRIATLYQELGMKDRELEAWSELKAFAGWNGAQKDVRIKQEGFQSLLNHFTVQDMTLLDYISAREAELTR</sequence>